<feature type="transmembrane region" description="Helical" evidence="1">
    <location>
        <begin position="197"/>
        <end position="216"/>
    </location>
</feature>
<sequence length="883" mass="100830">MSDLNNISGATIGRVYSNGSSTIYCYSEYGPTFGNGNGYDLHCPNSNNNWSCSQNIYNNVSLPSSFTVSDWENEGSQRGIEENTGKVDKNTTTITEFPKRILEPHEIEKTFRIMAFRKSERQIIGRYRKRSISRVFWTIMFMMVFLSLMGAGFSGRLENVSNWKRLVIATIILLIMNRGSLISENSSGFATTYKNQIILVSFGFLEALTLIIWAIIRFAYPRIIRDAYWLDTIWWWRIQKADIKDLEGEVVGCFRYFAWESYSFCFRHGYIVYVGEVDLNGLPHGHGEWIDDSFDGECLKGIWEHGVPVGPFQSRISGMGDAIHSVRVGFVKKMNTPWDEWRIFPRPYEKRLDMGVASVECSVSGKYLKYLPRSSLVISQIPLRNPSSNNDLAENSSRENTSNNFFLNNSLKHCLKNLITFSRVMENNLGMNEQTSITIRFEDDEFRITGYYPINGTTSKDEVVVKKVPQRKYSQPSEYVLEIEGWQPLGGTLSTSSSMNCEEVCKGSQECIIFIHGFNCPTKFAIETFGQFLALAYLPDYIKPFVFSPPGSNSFHYCGVKSQGCSEESINDFRSFLQNLRDTGFCAVHIISHSMGCMIALNYVKAFEGIIATIDNSKRDLKPENFYQSTDSSFPSSSKQRRNEKQNSSFITEMKLSSVNLLNPDTPFDSFINHDYSALSKYCDHITIYSNSQDFALKVGEFISKAKTLGRQINDIYYKGKLMNIDLIDTTQLDVNIHKIRHNFFNLNRLLVDDLCDIIIIGKRARERKSRLSRKVRGVGPEGVVYTFLVAPIYKWKVNPEKLQKYAKRSSKPSYQTYFCSAYTSKGYVIMASTFYADVAEDFKQLFETMEDPVGMLSISTHHEGLESLKEFCLETIGSDPDI</sequence>
<dbReference type="PANTHER" id="PTHR36513">
    <property type="entry name" value="ABC TRANSMEMBRANE TYPE-1 DOMAIN-CONTAINING PROTEIN"/>
    <property type="match status" value="1"/>
</dbReference>
<dbReference type="InterPro" id="IPR029058">
    <property type="entry name" value="AB_hydrolase_fold"/>
</dbReference>
<evidence type="ECO:0000313" key="3">
    <source>
        <dbReference type="Proteomes" id="UP000789706"/>
    </source>
</evidence>
<dbReference type="PANTHER" id="PTHR36513:SF1">
    <property type="entry name" value="TRANSMEMBRANE PROTEIN"/>
    <property type="match status" value="1"/>
</dbReference>
<feature type="transmembrane region" description="Helical" evidence="1">
    <location>
        <begin position="166"/>
        <end position="185"/>
    </location>
</feature>
<evidence type="ECO:0000313" key="2">
    <source>
        <dbReference type="EMBL" id="CAG8609311.1"/>
    </source>
</evidence>
<dbReference type="EMBL" id="CAJVPK010002253">
    <property type="protein sequence ID" value="CAG8609311.1"/>
    <property type="molecule type" value="Genomic_DNA"/>
</dbReference>
<organism evidence="2 3">
    <name type="scientific">Diversispora eburnea</name>
    <dbReference type="NCBI Taxonomy" id="1213867"/>
    <lineage>
        <taxon>Eukaryota</taxon>
        <taxon>Fungi</taxon>
        <taxon>Fungi incertae sedis</taxon>
        <taxon>Mucoromycota</taxon>
        <taxon>Glomeromycotina</taxon>
        <taxon>Glomeromycetes</taxon>
        <taxon>Diversisporales</taxon>
        <taxon>Diversisporaceae</taxon>
        <taxon>Diversispora</taxon>
    </lineage>
</organism>
<dbReference type="Gene3D" id="3.40.50.1820">
    <property type="entry name" value="alpha/beta hydrolase"/>
    <property type="match status" value="1"/>
</dbReference>
<dbReference type="AlphaFoldDB" id="A0A9N9GKX1"/>
<comment type="caution">
    <text evidence="2">The sequence shown here is derived from an EMBL/GenBank/DDBJ whole genome shotgun (WGS) entry which is preliminary data.</text>
</comment>
<dbReference type="Pfam" id="PF05990">
    <property type="entry name" value="DUF900"/>
    <property type="match status" value="1"/>
</dbReference>
<evidence type="ECO:0000256" key="1">
    <source>
        <dbReference type="SAM" id="Phobius"/>
    </source>
</evidence>
<keyword evidence="3" id="KW-1185">Reference proteome</keyword>
<feature type="non-terminal residue" evidence="2">
    <location>
        <position position="1"/>
    </location>
</feature>
<keyword evidence="1" id="KW-0472">Membrane</keyword>
<dbReference type="SUPFAM" id="SSF53474">
    <property type="entry name" value="alpha/beta-Hydrolases"/>
    <property type="match status" value="1"/>
</dbReference>
<reference evidence="2" key="1">
    <citation type="submission" date="2021-06" db="EMBL/GenBank/DDBJ databases">
        <authorList>
            <person name="Kallberg Y."/>
            <person name="Tangrot J."/>
            <person name="Rosling A."/>
        </authorList>
    </citation>
    <scope>NUCLEOTIDE SEQUENCE</scope>
    <source>
        <strain evidence="2">AZ414A</strain>
    </source>
</reference>
<feature type="transmembrane region" description="Helical" evidence="1">
    <location>
        <begin position="135"/>
        <end position="154"/>
    </location>
</feature>
<protein>
    <submittedName>
        <fullName evidence="2">1883_t:CDS:1</fullName>
    </submittedName>
</protein>
<dbReference type="Proteomes" id="UP000789706">
    <property type="component" value="Unassembled WGS sequence"/>
</dbReference>
<name>A0A9N9GKX1_9GLOM</name>
<accession>A0A9N9GKX1</accession>
<dbReference type="InterPro" id="IPR010297">
    <property type="entry name" value="DUF900_hydrolase"/>
</dbReference>
<gene>
    <name evidence="2" type="ORF">DEBURN_LOCUS9901</name>
</gene>
<keyword evidence="1" id="KW-0812">Transmembrane</keyword>
<keyword evidence="1" id="KW-1133">Transmembrane helix</keyword>
<dbReference type="OrthoDB" id="10251508at2759"/>
<proteinExistence type="predicted"/>